<keyword evidence="1" id="KW-0812">Transmembrane</keyword>
<feature type="transmembrane region" description="Helical" evidence="1">
    <location>
        <begin position="24"/>
        <end position="47"/>
    </location>
</feature>
<keyword evidence="1" id="KW-0472">Membrane</keyword>
<evidence type="ECO:0000313" key="3">
    <source>
        <dbReference type="EMBL" id="SES67183.1"/>
    </source>
</evidence>
<dbReference type="SUPFAM" id="SSF53474">
    <property type="entry name" value="alpha/beta-Hydrolases"/>
    <property type="match status" value="1"/>
</dbReference>
<dbReference type="AlphaFoldDB" id="A0A1H9YE61"/>
<keyword evidence="1" id="KW-1133">Transmembrane helix</keyword>
<feature type="domain" description="Serine aminopeptidase S33" evidence="2">
    <location>
        <begin position="116"/>
        <end position="227"/>
    </location>
</feature>
<dbReference type="Gene3D" id="3.40.50.1820">
    <property type="entry name" value="alpha/beta hydrolase"/>
    <property type="match status" value="1"/>
</dbReference>
<protein>
    <recommendedName>
        <fullName evidence="2">Serine aminopeptidase S33 domain-containing protein</fullName>
    </recommendedName>
</protein>
<dbReference type="InterPro" id="IPR029058">
    <property type="entry name" value="AB_hydrolase_fold"/>
</dbReference>
<keyword evidence="4" id="KW-1185">Reference proteome</keyword>
<dbReference type="STRING" id="930131.SAMN05216389_101345"/>
<evidence type="ECO:0000259" key="2">
    <source>
        <dbReference type="Pfam" id="PF12146"/>
    </source>
</evidence>
<dbReference type="Proteomes" id="UP000198618">
    <property type="component" value="Unassembled WGS sequence"/>
</dbReference>
<dbReference type="InterPro" id="IPR022742">
    <property type="entry name" value="Hydrolase_4"/>
</dbReference>
<sequence length="335" mass="37834">MVCCDKIVEYEYHLELGGVMKKRILLGTGIIVGIIIIGMIFAGNYFYNEGIKRGTEVELHRESDTVNVMATTEEQSIINEAIDWYNNQEPEVLEMTSYDQLVLKADYIENEESNGKAVILAHGYRGHRQQMDDLVKFYYDQGFSILMPDARGHGESEGDYIGYGWHDRLDYLDWIDMLVKEYGAKDIMLHGNSMGASLVLMVSGEDLPKEVKGIVADSGYTTVKEELSHQLKHLYNLPPFPLLDITSVITKVRAGYTFGEASAIDQVKKNTLPLYIIHGDADELVPTEMAHRIYEAAGGTKELWIVPDAGHTKAYTVATEEFQDRIRGFIDDIFN</sequence>
<accession>A0A1H9YE61</accession>
<proteinExistence type="predicted"/>
<dbReference type="Pfam" id="PF12146">
    <property type="entry name" value="Hydrolase_4"/>
    <property type="match status" value="1"/>
</dbReference>
<evidence type="ECO:0000256" key="1">
    <source>
        <dbReference type="SAM" id="Phobius"/>
    </source>
</evidence>
<dbReference type="PANTHER" id="PTHR43358:SF4">
    <property type="entry name" value="ALPHA_BETA HYDROLASE FOLD-1 DOMAIN-CONTAINING PROTEIN"/>
    <property type="match status" value="1"/>
</dbReference>
<name>A0A1H9YE61_9BACI</name>
<organism evidence="3 4">
    <name type="scientific">Oceanobacillus limi</name>
    <dbReference type="NCBI Taxonomy" id="930131"/>
    <lineage>
        <taxon>Bacteria</taxon>
        <taxon>Bacillati</taxon>
        <taxon>Bacillota</taxon>
        <taxon>Bacilli</taxon>
        <taxon>Bacillales</taxon>
        <taxon>Bacillaceae</taxon>
        <taxon>Oceanobacillus</taxon>
    </lineage>
</organism>
<dbReference type="PANTHER" id="PTHR43358">
    <property type="entry name" value="ALPHA/BETA-HYDROLASE"/>
    <property type="match status" value="1"/>
</dbReference>
<dbReference type="EMBL" id="FOHE01000001">
    <property type="protein sequence ID" value="SES67183.1"/>
    <property type="molecule type" value="Genomic_DNA"/>
</dbReference>
<evidence type="ECO:0000313" key="4">
    <source>
        <dbReference type="Proteomes" id="UP000198618"/>
    </source>
</evidence>
<reference evidence="3 4" key="1">
    <citation type="submission" date="2016-10" db="EMBL/GenBank/DDBJ databases">
        <authorList>
            <person name="de Groot N.N."/>
        </authorList>
    </citation>
    <scope>NUCLEOTIDE SEQUENCE [LARGE SCALE GENOMIC DNA]</scope>
    <source>
        <strain evidence="3 4">IBRC-M 10780</strain>
    </source>
</reference>
<gene>
    <name evidence="3" type="ORF">SAMN05216389_101345</name>
</gene>
<dbReference type="InterPro" id="IPR052920">
    <property type="entry name" value="DNA-binding_regulatory"/>
</dbReference>